<dbReference type="Pfam" id="PF14534">
    <property type="entry name" value="DUF4440"/>
    <property type="match status" value="1"/>
</dbReference>
<protein>
    <submittedName>
        <fullName evidence="2">DUF4440 domain-containing protein</fullName>
    </submittedName>
</protein>
<evidence type="ECO:0000313" key="3">
    <source>
        <dbReference type="Proteomes" id="UP000825051"/>
    </source>
</evidence>
<organism evidence="2 3">
    <name type="scientific">Horticoccus luteus</name>
    <dbReference type="NCBI Taxonomy" id="2862869"/>
    <lineage>
        <taxon>Bacteria</taxon>
        <taxon>Pseudomonadati</taxon>
        <taxon>Verrucomicrobiota</taxon>
        <taxon>Opitutia</taxon>
        <taxon>Opitutales</taxon>
        <taxon>Opitutaceae</taxon>
        <taxon>Horticoccus</taxon>
    </lineage>
</organism>
<dbReference type="KEGG" id="ole:K0B96_02210"/>
<dbReference type="RefSeq" id="WP_220163341.1">
    <property type="nucleotide sequence ID" value="NZ_CP080507.1"/>
</dbReference>
<accession>A0A8F9XHL2</accession>
<sequence>MNLPRLVSLACLCVACGVGLRATDVGTPRAELLQADEAFCTLAAHDGVRAAFLAYAAPDCIFLDTQPFALRGSAAVTARFREWKDGKLTWKPAFAEVEPHGKLGYTWGTWLYEATSAGAETKRATGKYVTIWKRQPDGSWKYVLDTGVTDPLAAAVNAAPHQ</sequence>
<keyword evidence="3" id="KW-1185">Reference proteome</keyword>
<proteinExistence type="predicted"/>
<reference evidence="2" key="1">
    <citation type="submission" date="2021-08" db="EMBL/GenBank/DDBJ databases">
        <title>Genome of a novel bacterium of the phylum Verrucomicrobia, Oleiharenicola sp. KSB-15.</title>
        <authorList>
            <person name="Chung J.-H."/>
            <person name="Ahn J.-H."/>
            <person name="Yoon Y."/>
            <person name="Kim D.-Y."/>
            <person name="An S.-H."/>
            <person name="Park I."/>
            <person name="Yeon J."/>
        </authorList>
    </citation>
    <scope>NUCLEOTIDE SEQUENCE</scope>
    <source>
        <strain evidence="2">KSB-15</strain>
    </source>
</reference>
<dbReference type="EMBL" id="CP080507">
    <property type="protein sequence ID" value="QYM79450.1"/>
    <property type="molecule type" value="Genomic_DNA"/>
</dbReference>
<name>A0A8F9XHL2_9BACT</name>
<dbReference type="Proteomes" id="UP000825051">
    <property type="component" value="Chromosome"/>
</dbReference>
<gene>
    <name evidence="2" type="ORF">K0B96_02210</name>
</gene>
<feature type="domain" description="DUF4440" evidence="1">
    <location>
        <begin position="43"/>
        <end position="141"/>
    </location>
</feature>
<dbReference type="Gene3D" id="3.10.450.50">
    <property type="match status" value="1"/>
</dbReference>
<dbReference type="AlphaFoldDB" id="A0A8F9XHL2"/>
<evidence type="ECO:0000313" key="2">
    <source>
        <dbReference type="EMBL" id="QYM79450.1"/>
    </source>
</evidence>
<dbReference type="InterPro" id="IPR027843">
    <property type="entry name" value="DUF4440"/>
</dbReference>
<dbReference type="SUPFAM" id="SSF54427">
    <property type="entry name" value="NTF2-like"/>
    <property type="match status" value="1"/>
</dbReference>
<evidence type="ECO:0000259" key="1">
    <source>
        <dbReference type="Pfam" id="PF14534"/>
    </source>
</evidence>
<dbReference type="InterPro" id="IPR032710">
    <property type="entry name" value="NTF2-like_dom_sf"/>
</dbReference>